<comment type="caution">
    <text evidence="2">The sequence shown here is derived from an EMBL/GenBank/DDBJ whole genome shotgun (WGS) entry which is preliminary data.</text>
</comment>
<feature type="compositionally biased region" description="Acidic residues" evidence="1">
    <location>
        <begin position="447"/>
        <end position="456"/>
    </location>
</feature>
<accession>A0AAE8MRG0</accession>
<feature type="region of interest" description="Disordered" evidence="1">
    <location>
        <begin position="746"/>
        <end position="918"/>
    </location>
</feature>
<feature type="compositionally biased region" description="Polar residues" evidence="1">
    <location>
        <begin position="811"/>
        <end position="821"/>
    </location>
</feature>
<feature type="compositionally biased region" description="Low complexity" evidence="1">
    <location>
        <begin position="1173"/>
        <end position="1192"/>
    </location>
</feature>
<dbReference type="Proteomes" id="UP001187682">
    <property type="component" value="Unassembled WGS sequence"/>
</dbReference>
<feature type="compositionally biased region" description="Acidic residues" evidence="1">
    <location>
        <begin position="383"/>
        <end position="396"/>
    </location>
</feature>
<feature type="compositionally biased region" description="Basic and acidic residues" evidence="1">
    <location>
        <begin position="746"/>
        <end position="756"/>
    </location>
</feature>
<gene>
    <name evidence="2" type="ORF">DNG_01273</name>
</gene>
<evidence type="ECO:0000313" key="2">
    <source>
        <dbReference type="EMBL" id="SPN97759.1"/>
    </source>
</evidence>
<keyword evidence="3" id="KW-1185">Reference proteome</keyword>
<feature type="compositionally biased region" description="Polar residues" evidence="1">
    <location>
        <begin position="877"/>
        <end position="887"/>
    </location>
</feature>
<dbReference type="EMBL" id="ONZQ02000001">
    <property type="protein sequence ID" value="SPN97759.1"/>
    <property type="molecule type" value="Genomic_DNA"/>
</dbReference>
<feature type="region of interest" description="Disordered" evidence="1">
    <location>
        <begin position="446"/>
        <end position="597"/>
    </location>
</feature>
<feature type="region of interest" description="Disordered" evidence="1">
    <location>
        <begin position="19"/>
        <end position="52"/>
    </location>
</feature>
<feature type="region of interest" description="Disordered" evidence="1">
    <location>
        <begin position="695"/>
        <end position="717"/>
    </location>
</feature>
<reference evidence="2" key="1">
    <citation type="submission" date="2018-03" db="EMBL/GenBank/DDBJ databases">
        <authorList>
            <person name="Guldener U."/>
        </authorList>
    </citation>
    <scope>NUCLEOTIDE SEQUENCE</scope>
</reference>
<feature type="compositionally biased region" description="Low complexity" evidence="1">
    <location>
        <begin position="772"/>
        <end position="782"/>
    </location>
</feature>
<feature type="compositionally biased region" description="Low complexity" evidence="1">
    <location>
        <begin position="408"/>
        <end position="420"/>
    </location>
</feature>
<feature type="region of interest" description="Disordered" evidence="1">
    <location>
        <begin position="941"/>
        <end position="990"/>
    </location>
</feature>
<feature type="region of interest" description="Disordered" evidence="1">
    <location>
        <begin position="1080"/>
        <end position="1122"/>
    </location>
</feature>
<feature type="compositionally biased region" description="Basic residues" evidence="1">
    <location>
        <begin position="1287"/>
        <end position="1296"/>
    </location>
</feature>
<feature type="compositionally biased region" description="Polar residues" evidence="1">
    <location>
        <begin position="565"/>
        <end position="574"/>
    </location>
</feature>
<sequence length="1296" mass="139616">MNPTNESLVSIATATAGPATSPRLVRSRTHSISSDRGSLAGHGFLSPPPSTSPEAGFIAASAASQIITNDHDAHAAIWYDQHGIEPSGETALISSAALHLVNNFLDQLLFNILSKARSTSLSALRPAVAEVLKPKLAKDAIHQADEELHEYLGGGDEDELLQQGVTSPQDWDLELVWKRTRLRCMVYSSLGDLEEEDEDYYMDQEGFELDENDEPFDVISPAVAIFLTSILEFMGEQALVVAGQGAYNRLQSRLEKEIENGNRDPTTVADRVIVDEVDMDRVALDRTLGRLWRAWKKRVRSPTMDSRPYSRGSARGSHYRQTSAVPSELPLPETTMLNPDDCEVDEKVAEPLSDEQMTASSIPLPVGERDVDEIEVPGLVSYTDDENDDDEDDEDIIPNRPHSMLMTLPSASSRPAPSALLHKRSNSVPSLALGIFSLRGPWPALAEDGDASEAPESETLAEKGLEVEASEAAPELDAASQEVREMDAAVQPEETTSDGQAEVHEDDIEHFEILTSARVSISGSNSPSIPDSEGNHSRSSSRQAARPTSLSSPRLIEVAGPKSPVTRSPSTPQAPNEGFPLRAVDEDNERPQAVETIFRSPISSPVAWSPVDRLGLQRPVKRHVSSAISEVEEDPDALSVRAESTPTSGHVSLGGQGSQLKQTHVISGYPSRRHGPPSPIQEHVYTGTKVTIIADSDSHDEYGPAPPVPPPRDVRNRSYPLHAQDRASRQMAATAGTTSIGKVTVERSEAKQDSNDFAHVAPSSIPSRQIHTSGSSVSSGTSRLKPVRTSEDSGNTRPGDVARNFEDLIHSDQTIQYTLTPESMRDIDTSSLSNSKSRKSDDVKRINAERSRSSSGNSGSAKRVGSHSVEVKRSHSISRQNTSSMHSLSPDKATFPGPITRAPRNSVTQGKRAPVQVRDAQVHGDSIGDFADFIRNTGPASMGGNNASSPLRNGAPASTASAQNSINTRRVSAGGYRPRLQARDPTIDNKEDHSDLIDFIRRGPSDVPGSHRIPRAVAPFRTTMDSDQLTAAVGGRAVDATIPNLRDSQASASATDMSPSMHSSINSSSALLKKKPSYQMGGTFDEDGPMPKRKTRRVKDPYAIDFSDEEEEEIYAQASKPVAKQEESLAEFLMNSEPPPETAPVAPIQTAPVRAKKKSSTSNLLGRFRSSNRSAPAAAPAPTPAAVVPRTSSSSGRGYIPIQVNFPPGYDKYGPIDRPTPPKTSSSAGAVPRKKYEPRDSVISSSRSGTADLAAFLLNSEPPSSGPVRPSLPPTIEEHPGSVSRMLGRRKKSMAA</sequence>
<feature type="compositionally biased region" description="Polar residues" evidence="1">
    <location>
        <begin position="537"/>
        <end position="552"/>
    </location>
</feature>
<name>A0AAE8MRG0_9PEZI</name>
<feature type="compositionally biased region" description="Polar residues" evidence="1">
    <location>
        <begin position="517"/>
        <end position="529"/>
    </location>
</feature>
<feature type="region of interest" description="Disordered" evidence="1">
    <location>
        <begin position="626"/>
        <end position="661"/>
    </location>
</feature>
<evidence type="ECO:0000313" key="3">
    <source>
        <dbReference type="Proteomes" id="UP001187682"/>
    </source>
</evidence>
<feature type="compositionally biased region" description="Basic and acidic residues" evidence="1">
    <location>
        <begin position="583"/>
        <end position="592"/>
    </location>
</feature>
<feature type="region of interest" description="Disordered" evidence="1">
    <location>
        <begin position="1134"/>
        <end position="1296"/>
    </location>
</feature>
<evidence type="ECO:0008006" key="4">
    <source>
        <dbReference type="Google" id="ProtNLM"/>
    </source>
</evidence>
<feature type="region of interest" description="Disordered" evidence="1">
    <location>
        <begin position="303"/>
        <end position="324"/>
    </location>
</feature>
<proteinExistence type="predicted"/>
<feature type="compositionally biased region" description="Basic and acidic residues" evidence="1">
    <location>
        <begin position="981"/>
        <end position="990"/>
    </location>
</feature>
<organism evidence="2 3">
    <name type="scientific">Cephalotrichum gorgonifer</name>
    <dbReference type="NCBI Taxonomy" id="2041049"/>
    <lineage>
        <taxon>Eukaryota</taxon>
        <taxon>Fungi</taxon>
        <taxon>Dikarya</taxon>
        <taxon>Ascomycota</taxon>
        <taxon>Pezizomycotina</taxon>
        <taxon>Sordariomycetes</taxon>
        <taxon>Hypocreomycetidae</taxon>
        <taxon>Microascales</taxon>
        <taxon>Microascaceae</taxon>
        <taxon>Cephalotrichum</taxon>
    </lineage>
</organism>
<feature type="region of interest" description="Disordered" evidence="1">
    <location>
        <begin position="381"/>
        <end position="420"/>
    </location>
</feature>
<feature type="compositionally biased region" description="Polar residues" evidence="1">
    <location>
        <begin position="943"/>
        <end position="970"/>
    </location>
</feature>
<protein>
    <recommendedName>
        <fullName evidence="4">Flo11</fullName>
    </recommendedName>
</protein>
<feature type="compositionally biased region" description="Basic and acidic residues" evidence="1">
    <location>
        <begin position="838"/>
        <end position="852"/>
    </location>
</feature>
<evidence type="ECO:0000256" key="1">
    <source>
        <dbReference type="SAM" id="MobiDB-lite"/>
    </source>
</evidence>
<feature type="compositionally biased region" description="Polar residues" evidence="1">
    <location>
        <begin position="1160"/>
        <end position="1172"/>
    </location>
</feature>